<feature type="domain" description="Cadherin" evidence="14">
    <location>
        <begin position="204"/>
        <end position="321"/>
    </location>
</feature>
<evidence type="ECO:0000256" key="6">
    <source>
        <dbReference type="ARBA" id="ARBA00022737"/>
    </source>
</evidence>
<keyword evidence="6" id="KW-0677">Repeat</keyword>
<reference evidence="15 16" key="1">
    <citation type="submission" date="2019-03" db="EMBL/GenBank/DDBJ databases">
        <title>An improved genome assembly of the fluke Schistosoma japonicum.</title>
        <authorList>
            <person name="Hu W."/>
            <person name="Luo F."/>
            <person name="Yin M."/>
            <person name="Mo X."/>
            <person name="Sun C."/>
            <person name="Wu Q."/>
            <person name="Zhu B."/>
            <person name="Xiang M."/>
            <person name="Wang J."/>
            <person name="Wang Y."/>
            <person name="Zhang T."/>
            <person name="Xu B."/>
            <person name="Zheng H."/>
            <person name="Feng Z."/>
        </authorList>
    </citation>
    <scope>NUCLEOTIDE SEQUENCE [LARGE SCALE GENOMIC DNA]</scope>
    <source>
        <strain evidence="15">HuSjv2</strain>
        <tissue evidence="15">Worms</tissue>
    </source>
</reference>
<dbReference type="InterPro" id="IPR020894">
    <property type="entry name" value="Cadherin_CS"/>
</dbReference>
<evidence type="ECO:0000256" key="1">
    <source>
        <dbReference type="ARBA" id="ARBA00004251"/>
    </source>
</evidence>
<dbReference type="GO" id="GO:0005509">
    <property type="term" value="F:calcium ion binding"/>
    <property type="evidence" value="ECO:0007669"/>
    <property type="project" value="UniProtKB-UniRule"/>
</dbReference>
<feature type="transmembrane region" description="Helical" evidence="13">
    <location>
        <begin position="21"/>
        <end position="47"/>
    </location>
</feature>
<dbReference type="STRING" id="6182.A0A4Z2CZX5"/>
<keyword evidence="8" id="KW-0130">Cell adhesion</keyword>
<dbReference type="SUPFAM" id="SSF49313">
    <property type="entry name" value="Cadherin-like"/>
    <property type="match status" value="6"/>
</dbReference>
<evidence type="ECO:0000256" key="2">
    <source>
        <dbReference type="ARBA" id="ARBA00022475"/>
    </source>
</evidence>
<dbReference type="FunFam" id="2.60.40.60:FF:000123">
    <property type="entry name" value="Protocadherin beta 4"/>
    <property type="match status" value="1"/>
</dbReference>
<proteinExistence type="predicted"/>
<dbReference type="FunFam" id="2.60.40.60:FF:000007">
    <property type="entry name" value="Protocadherin alpha 2"/>
    <property type="match status" value="1"/>
</dbReference>
<dbReference type="CDD" id="cd11304">
    <property type="entry name" value="Cadherin_repeat"/>
    <property type="match status" value="7"/>
</dbReference>
<dbReference type="PRINTS" id="PR00205">
    <property type="entry name" value="CADHERIN"/>
</dbReference>
<feature type="domain" description="Cadherin" evidence="14">
    <location>
        <begin position="322"/>
        <end position="459"/>
    </location>
</feature>
<keyword evidence="2" id="KW-1003">Cell membrane</keyword>
<keyword evidence="4" id="KW-0479">Metal-binding</keyword>
<feature type="domain" description="Cadherin" evidence="14">
    <location>
        <begin position="731"/>
        <end position="870"/>
    </location>
</feature>
<evidence type="ECO:0000256" key="7">
    <source>
        <dbReference type="ARBA" id="ARBA00022837"/>
    </source>
</evidence>
<keyword evidence="3 13" id="KW-0812">Transmembrane</keyword>
<dbReference type="Proteomes" id="UP000311919">
    <property type="component" value="Unassembled WGS sequence"/>
</dbReference>
<dbReference type="GO" id="GO:0045296">
    <property type="term" value="F:cadherin binding"/>
    <property type="evidence" value="ECO:0007669"/>
    <property type="project" value="TreeGrafter"/>
</dbReference>
<feature type="domain" description="Cadherin" evidence="14">
    <location>
        <begin position="490"/>
        <end position="621"/>
    </location>
</feature>
<dbReference type="GO" id="GO:0016342">
    <property type="term" value="C:catenin complex"/>
    <property type="evidence" value="ECO:0007669"/>
    <property type="project" value="TreeGrafter"/>
</dbReference>
<keyword evidence="9 13" id="KW-1133">Transmembrane helix</keyword>
<evidence type="ECO:0000256" key="13">
    <source>
        <dbReference type="SAM" id="Phobius"/>
    </source>
</evidence>
<dbReference type="Gene3D" id="2.60.40.60">
    <property type="entry name" value="Cadherins"/>
    <property type="match status" value="6"/>
</dbReference>
<dbReference type="GO" id="GO:0016477">
    <property type="term" value="P:cell migration"/>
    <property type="evidence" value="ECO:0007669"/>
    <property type="project" value="TreeGrafter"/>
</dbReference>
<evidence type="ECO:0000256" key="3">
    <source>
        <dbReference type="ARBA" id="ARBA00022692"/>
    </source>
</evidence>
<evidence type="ECO:0000256" key="4">
    <source>
        <dbReference type="ARBA" id="ARBA00022723"/>
    </source>
</evidence>
<evidence type="ECO:0000256" key="9">
    <source>
        <dbReference type="ARBA" id="ARBA00022989"/>
    </source>
</evidence>
<name>A0A4Z2CZX5_SCHJA</name>
<evidence type="ECO:0000259" key="14">
    <source>
        <dbReference type="PROSITE" id="PS50268"/>
    </source>
</evidence>
<accession>A0A4Z2CZX5</accession>
<keyword evidence="10 13" id="KW-0472">Membrane</keyword>
<evidence type="ECO:0000256" key="11">
    <source>
        <dbReference type="ARBA" id="ARBA00023180"/>
    </source>
</evidence>
<dbReference type="EMBL" id="SKCS01000387">
    <property type="protein sequence ID" value="TNN09821.1"/>
    <property type="molecule type" value="Genomic_DNA"/>
</dbReference>
<evidence type="ECO:0000313" key="15">
    <source>
        <dbReference type="EMBL" id="TNN09821.1"/>
    </source>
</evidence>
<dbReference type="PANTHER" id="PTHR24027">
    <property type="entry name" value="CADHERIN-23"/>
    <property type="match status" value="1"/>
</dbReference>
<feature type="transmembrane region" description="Helical" evidence="13">
    <location>
        <begin position="1011"/>
        <end position="1035"/>
    </location>
</feature>
<dbReference type="Pfam" id="PF00028">
    <property type="entry name" value="Cadherin"/>
    <property type="match status" value="5"/>
</dbReference>
<evidence type="ECO:0000256" key="8">
    <source>
        <dbReference type="ARBA" id="ARBA00022889"/>
    </source>
</evidence>
<dbReference type="PROSITE" id="PS50268">
    <property type="entry name" value="CADHERIN_2"/>
    <property type="match status" value="6"/>
</dbReference>
<dbReference type="SMART" id="SM00112">
    <property type="entry name" value="CA"/>
    <property type="match status" value="6"/>
</dbReference>
<dbReference type="PANTHER" id="PTHR24027:SF438">
    <property type="entry name" value="CADHERIN 23"/>
    <property type="match status" value="1"/>
</dbReference>
<feature type="domain" description="Cadherin" evidence="14">
    <location>
        <begin position="874"/>
        <end position="978"/>
    </location>
</feature>
<dbReference type="GO" id="GO:0007156">
    <property type="term" value="P:homophilic cell adhesion via plasma membrane adhesion molecules"/>
    <property type="evidence" value="ECO:0007669"/>
    <property type="project" value="InterPro"/>
</dbReference>
<evidence type="ECO:0000256" key="5">
    <source>
        <dbReference type="ARBA" id="ARBA00022729"/>
    </source>
</evidence>
<gene>
    <name evidence="15" type="ORF">EWB00_005921</name>
</gene>
<keyword evidence="16" id="KW-1185">Reference proteome</keyword>
<dbReference type="InterPro" id="IPR039808">
    <property type="entry name" value="Cadherin"/>
</dbReference>
<sequence length="1445" mass="161968">MFKLQIIFTSFIHSDYQANKLYLLTSLFFTLSKIRLGYSYILIFIIMCDIWLATSKEILITNNTDTTKFSSSEGRQLFERLVIRSAPIVYGNTQSTTVLNPITFNVNENTPTGTIIGYIPELVYPTPLENVKFTLPHNTFFGIDHKGGLLVIGELDRDDNPYLCIEPGYPQQCIWSSFAITTDGQYIGLRITVNDLNDNIPKWPQPFIVINVQEEVKTKQNFELPLAIDPDYGINSIQEYRLKTESVESKYFKLVVEKNRFKNVSLYDFHLILSVIEPLDRERQALYNLNLLAIDGNKPYHTGTLKITIHITDENDHAPIFSSQMYQAVISEDLEIGSVIYLTENNQTLNDINRLDILSDDSTSKHHTKNQLCATDPDEGLNGEIEYHYAASTPTSILESFELDKNTGLLYIARALNYDIGPNEWNFHVIASDKGRPARSSTTTVQIRLNDANTHAPTIKSRIQLSENYKQHLSRLNINITLNNNNILHIPENAPHTNDALVVLTVSDQDTGLGGSFECELKPPDITTFAKSSILPNAPSYNDHNDYILKRPITDQFRLNFTGKLPKWKIYSIYATTTFDRELEPTRLLHIICADEGTPKMTSTFTLTVIIEDENDNAPEFTEKQYTIHVAEENQPNSTIGRIVAIDKDANQNGKVNYKIVWPNQFRQYKNLFVLTENGKLIAKQSMDRERVPNGYTFTVIAFDSGKPSLSSTVKVHVILDDINDCIPKFSQSEYNFTIDEDFMHNYTGTRIIGMVVATDCDTGLNSMLVYSLLDPGLPFEINSHGLLQTNRLIDRESHSSYQFTVLAIDGGGHSESRYSLGNYQIDSYESETYETFNNKVTPYSKNIVHTSAVTVRILVSDLNDNAPIFVYPNTSIFKVRLSIHEKKGFIVTRLVAVDKDSGRNGEIHYNLIKGDPKHVFGLRHDTGEIIVTKTIQKPEKGSTFLSIQASDRGNPPKHNKIDVEIIITDSPPIGRSFGTLDEYQLANLKALGLIGITEVDNSGAIELNKLIMMCIVVSTTILCMILILTIGVFVKRTSCKNIFDSMKRCKSVHNRKSKERKIVSDVICKENDDDNHHLNECQEEMKTLKEKSSIEFCDVLSHVQYNQYQEMIQKSSLIPKTPNTLSNAIKLDHLLQFVNNNNSNDIDANHNIINNINEDDFNKSTLANLHCDNSNSTDIRINSPSYTKANFANNTLMMGHLECNRLITAEVNRELHTESLPTSVINSNPHTSYSQDSVVTLPRVCAIHGAPGTTMKLLALPLNDTSHFGCPDMQRNLCISPLNDAPINDSDVDSGRGGSVNNIGSSPNSDQIAVVSKSSATVFPVHYVTGSLNFSLIPVSVATSLNLTPSTSTNPSLLLPLSEVTSTSTESASINSKKYSKLTGDKLKVTFAESLDDEEIPLQLTSSLDSTKPIIHYPPVSPDPVKKDKGPWRLIQCASNNVKL</sequence>
<keyword evidence="11" id="KW-0325">Glycoprotein</keyword>
<dbReference type="InterPro" id="IPR002126">
    <property type="entry name" value="Cadherin-like_dom"/>
</dbReference>
<dbReference type="PROSITE" id="PS00232">
    <property type="entry name" value="CADHERIN_1"/>
    <property type="match status" value="4"/>
</dbReference>
<comment type="subcellular location">
    <subcellularLocation>
        <location evidence="1">Cell membrane</location>
        <topology evidence="1">Single-pass type I membrane protein</topology>
    </subcellularLocation>
</comment>
<feature type="domain" description="Cadherin" evidence="14">
    <location>
        <begin position="622"/>
        <end position="730"/>
    </location>
</feature>
<dbReference type="GO" id="GO:0008013">
    <property type="term" value="F:beta-catenin binding"/>
    <property type="evidence" value="ECO:0007669"/>
    <property type="project" value="TreeGrafter"/>
</dbReference>
<organism evidence="15 16">
    <name type="scientific">Schistosoma japonicum</name>
    <name type="common">Blood fluke</name>
    <dbReference type="NCBI Taxonomy" id="6182"/>
    <lineage>
        <taxon>Eukaryota</taxon>
        <taxon>Metazoa</taxon>
        <taxon>Spiralia</taxon>
        <taxon>Lophotrochozoa</taxon>
        <taxon>Platyhelminthes</taxon>
        <taxon>Trematoda</taxon>
        <taxon>Digenea</taxon>
        <taxon>Strigeidida</taxon>
        <taxon>Schistosomatoidea</taxon>
        <taxon>Schistosomatidae</taxon>
        <taxon>Schistosoma</taxon>
    </lineage>
</organism>
<keyword evidence="7 12" id="KW-0106">Calcium</keyword>
<protein>
    <submittedName>
        <fullName evidence="15">Protocadherin-1 isoform 1</fullName>
    </submittedName>
</protein>
<dbReference type="FunFam" id="2.60.40.60:FF:000116">
    <property type="entry name" value="Dachsous cadherin-related 2"/>
    <property type="match status" value="1"/>
</dbReference>
<evidence type="ECO:0000313" key="16">
    <source>
        <dbReference type="Proteomes" id="UP000311919"/>
    </source>
</evidence>
<comment type="caution">
    <text evidence="15">The sequence shown here is derived from an EMBL/GenBank/DDBJ whole genome shotgun (WGS) entry which is preliminary data.</text>
</comment>
<evidence type="ECO:0000256" key="10">
    <source>
        <dbReference type="ARBA" id="ARBA00023136"/>
    </source>
</evidence>
<dbReference type="OrthoDB" id="6252479at2759"/>
<keyword evidence="5" id="KW-0732">Signal</keyword>
<evidence type="ECO:0000256" key="12">
    <source>
        <dbReference type="PROSITE-ProRule" id="PRU00043"/>
    </source>
</evidence>
<dbReference type="InterPro" id="IPR015919">
    <property type="entry name" value="Cadherin-like_sf"/>
</dbReference>